<dbReference type="AlphaFoldDB" id="A0A6A5VJH2"/>
<evidence type="ECO:0000313" key="2">
    <source>
        <dbReference type="Proteomes" id="UP000800036"/>
    </source>
</evidence>
<accession>A0A6A5VJH2</accession>
<evidence type="ECO:0000313" key="1">
    <source>
        <dbReference type="EMBL" id="KAF1977793.1"/>
    </source>
</evidence>
<keyword evidence="2" id="KW-1185">Reference proteome</keyword>
<reference evidence="1" key="1">
    <citation type="journal article" date="2020" name="Stud. Mycol.">
        <title>101 Dothideomycetes genomes: a test case for predicting lifestyles and emergence of pathogens.</title>
        <authorList>
            <person name="Haridas S."/>
            <person name="Albert R."/>
            <person name="Binder M."/>
            <person name="Bloem J."/>
            <person name="Labutti K."/>
            <person name="Salamov A."/>
            <person name="Andreopoulos B."/>
            <person name="Baker S."/>
            <person name="Barry K."/>
            <person name="Bills G."/>
            <person name="Bluhm B."/>
            <person name="Cannon C."/>
            <person name="Castanera R."/>
            <person name="Culley D."/>
            <person name="Daum C."/>
            <person name="Ezra D."/>
            <person name="Gonzalez J."/>
            <person name="Henrissat B."/>
            <person name="Kuo A."/>
            <person name="Liang C."/>
            <person name="Lipzen A."/>
            <person name="Lutzoni F."/>
            <person name="Magnuson J."/>
            <person name="Mondo S."/>
            <person name="Nolan M."/>
            <person name="Ohm R."/>
            <person name="Pangilinan J."/>
            <person name="Park H.-J."/>
            <person name="Ramirez L."/>
            <person name="Alfaro M."/>
            <person name="Sun H."/>
            <person name="Tritt A."/>
            <person name="Yoshinaga Y."/>
            <person name="Zwiers L.-H."/>
            <person name="Turgeon B."/>
            <person name="Goodwin S."/>
            <person name="Spatafora J."/>
            <person name="Crous P."/>
            <person name="Grigoriev I."/>
        </authorList>
    </citation>
    <scope>NUCLEOTIDE SEQUENCE</scope>
    <source>
        <strain evidence="1">CBS 107.79</strain>
    </source>
</reference>
<sequence length="459" mass="53726">MPEHTSRLGVLDLGKDVFAVNFELIQAKADLKNPCLVSHGFRILARPWLYRNFEINIRSREEWDRFLRCLAAGAALNFRHTRSLTIWDSRRSLEPKHILQESMVYMPPMFDGREFLSDSHNLDDESWMLLDNNEETLRHVHVNVADSVVHVATLEAVRTMDIQLRDGPDTPNLEALLDDWFRIRQGILESVYLQVSDTLRDAIADMHREFWSELVEKKRTTAHMKRLKDLSLHKPDWTPSSPLSFHNHDVPQHGWRANWTLNEADLRAITTSCPNLEQFELQVDEGLRFLTTERSYDDSEDYKDFENRRLNTLLEYLRELRNLRILHFRQQTWFLLAPDQPRPLQSDSHVSLNIQAFVNRILLYLHQECNDHRLRYVVWGSEDPGDMSPWGPDFEAQAVAQHCYIKGQATDGVLGGRCIPAALPISKARMNLYDYDLDILNYNPQPDRVVRLPGRFYDD</sequence>
<dbReference type="Proteomes" id="UP000800036">
    <property type="component" value="Unassembled WGS sequence"/>
</dbReference>
<organism evidence="1 2">
    <name type="scientific">Bimuria novae-zelandiae CBS 107.79</name>
    <dbReference type="NCBI Taxonomy" id="1447943"/>
    <lineage>
        <taxon>Eukaryota</taxon>
        <taxon>Fungi</taxon>
        <taxon>Dikarya</taxon>
        <taxon>Ascomycota</taxon>
        <taxon>Pezizomycotina</taxon>
        <taxon>Dothideomycetes</taxon>
        <taxon>Pleosporomycetidae</taxon>
        <taxon>Pleosporales</taxon>
        <taxon>Massarineae</taxon>
        <taxon>Didymosphaeriaceae</taxon>
        <taxon>Bimuria</taxon>
    </lineage>
</organism>
<name>A0A6A5VJH2_9PLEO</name>
<dbReference type="EMBL" id="ML976662">
    <property type="protein sequence ID" value="KAF1977793.1"/>
    <property type="molecule type" value="Genomic_DNA"/>
</dbReference>
<gene>
    <name evidence="1" type="ORF">BU23DRAFT_564659</name>
</gene>
<proteinExistence type="predicted"/>
<protein>
    <submittedName>
        <fullName evidence="1">Uncharacterized protein</fullName>
    </submittedName>
</protein>